<dbReference type="PANTHER" id="PTHR46390:SF1">
    <property type="entry name" value="MANNOSE-1-PHOSPHATE GUANYLYLTRANSFERASE"/>
    <property type="match status" value="1"/>
</dbReference>
<proteinExistence type="predicted"/>
<feature type="domain" description="Nucleotidyl transferase" evidence="1">
    <location>
        <begin position="4"/>
        <end position="266"/>
    </location>
</feature>
<evidence type="ECO:0000259" key="1">
    <source>
        <dbReference type="Pfam" id="PF00483"/>
    </source>
</evidence>
<feature type="domain" description="Cupin type-2" evidence="2">
    <location>
        <begin position="355"/>
        <end position="415"/>
    </location>
</feature>
<dbReference type="InterPro" id="IPR011051">
    <property type="entry name" value="RmlC_Cupin_sf"/>
</dbReference>
<dbReference type="Pfam" id="PF07883">
    <property type="entry name" value="Cupin_2"/>
    <property type="match status" value="1"/>
</dbReference>
<dbReference type="Proteomes" id="UP001652432">
    <property type="component" value="Unassembled WGS sequence"/>
</dbReference>
<dbReference type="Pfam" id="PF00483">
    <property type="entry name" value="NTP_transferase"/>
    <property type="match status" value="1"/>
</dbReference>
<dbReference type="InterPro" id="IPR013096">
    <property type="entry name" value="Cupin_2"/>
</dbReference>
<dbReference type="PANTHER" id="PTHR46390">
    <property type="entry name" value="MANNOSE-1-PHOSPHATE GUANYLYLTRANSFERASE"/>
    <property type="match status" value="1"/>
</dbReference>
<dbReference type="InterPro" id="IPR029044">
    <property type="entry name" value="Nucleotide-diphossugar_trans"/>
</dbReference>
<name>A0ABT2T182_9FIRM</name>
<reference evidence="3 4" key="1">
    <citation type="journal article" date="2021" name="ISME Commun">
        <title>Automated analysis of genomic sequences facilitates high-throughput and comprehensive description of bacteria.</title>
        <authorList>
            <person name="Hitch T.C.A."/>
        </authorList>
    </citation>
    <scope>NUCLEOTIDE SEQUENCE [LARGE SCALE GENOMIC DNA]</scope>
    <source>
        <strain evidence="3 4">Sanger_18</strain>
    </source>
</reference>
<dbReference type="CDD" id="cd02213">
    <property type="entry name" value="cupin_PMI_typeII_C"/>
    <property type="match status" value="1"/>
</dbReference>
<comment type="caution">
    <text evidence="3">The sequence shown here is derived from an EMBL/GenBank/DDBJ whole genome shotgun (WGS) entry which is preliminary data.</text>
</comment>
<dbReference type="RefSeq" id="WP_262574012.1">
    <property type="nucleotide sequence ID" value="NZ_JAOQKJ010000004.1"/>
</dbReference>
<organism evidence="3 4">
    <name type="scientific">Suilimivivens aceti</name>
    <dbReference type="NCBI Taxonomy" id="2981774"/>
    <lineage>
        <taxon>Bacteria</taxon>
        <taxon>Bacillati</taxon>
        <taxon>Bacillota</taxon>
        <taxon>Clostridia</taxon>
        <taxon>Lachnospirales</taxon>
        <taxon>Lachnospiraceae</taxon>
        <taxon>Suilimivivens</taxon>
    </lineage>
</organism>
<dbReference type="SUPFAM" id="SSF53448">
    <property type="entry name" value="Nucleotide-diphospho-sugar transferases"/>
    <property type="match status" value="1"/>
</dbReference>
<dbReference type="SUPFAM" id="SSF51182">
    <property type="entry name" value="RmlC-like cupins"/>
    <property type="match status" value="1"/>
</dbReference>
<dbReference type="EMBL" id="JAOQKJ010000004">
    <property type="protein sequence ID" value="MCU6744017.1"/>
    <property type="molecule type" value="Genomic_DNA"/>
</dbReference>
<accession>A0ABT2T182</accession>
<evidence type="ECO:0000259" key="2">
    <source>
        <dbReference type="Pfam" id="PF07883"/>
    </source>
</evidence>
<sequence>MNIILLSGGSGKRLWPLSNDIRSKQFIKIFKTENGDYESMVQRVYRQIRAMDETATVTIATSKTQVSAIHNQLSENVNVCVEPTRRDTFPAIALATAYLHDVLGVSRDDSVVVCPVDPYVNEDYFAAVKRLSDMAKEGSSNLVLMGIEPTYPSEKYGYIIPGDKEEVSPVVAFKEKPDLQKAKEYLSQGALWNGGVFAYRLSYVLKKTEELIGFSDYQKLFDGYKDLNKISFDYAVVEKEPDIQVLRFGGQWKDMGTWNTLTEAMEEPSIGEVMLNESCENVHVVNELDVPVLCMGLKNMVVSASAEGILVSDKEQSSYIKPFVDKISQQIMFAEKSWGSFRVLDVEEESMTIKVILNPGHKMNYHSHEHRNEIWNVIAGNGKAILDGREQTVKPGDVLYMPAGCRHTIIADTELKVIESQLGRDITVQDKIKYPMP</sequence>
<dbReference type="InterPro" id="IPR014710">
    <property type="entry name" value="RmlC-like_jellyroll"/>
</dbReference>
<keyword evidence="4" id="KW-1185">Reference proteome</keyword>
<dbReference type="Gene3D" id="2.60.120.10">
    <property type="entry name" value="Jelly Rolls"/>
    <property type="match status" value="1"/>
</dbReference>
<dbReference type="Gene3D" id="3.90.550.10">
    <property type="entry name" value="Spore Coat Polysaccharide Biosynthesis Protein SpsA, Chain A"/>
    <property type="match status" value="1"/>
</dbReference>
<evidence type="ECO:0000313" key="4">
    <source>
        <dbReference type="Proteomes" id="UP001652432"/>
    </source>
</evidence>
<evidence type="ECO:0000313" key="3">
    <source>
        <dbReference type="EMBL" id="MCU6744017.1"/>
    </source>
</evidence>
<protein>
    <submittedName>
        <fullName evidence="3">Sugar phosphate nucleotidyltransferase</fullName>
    </submittedName>
</protein>
<dbReference type="InterPro" id="IPR051161">
    <property type="entry name" value="Mannose-6P_isomerase_type2"/>
</dbReference>
<gene>
    <name evidence="3" type="ORF">OCV77_05815</name>
</gene>
<dbReference type="InterPro" id="IPR005835">
    <property type="entry name" value="NTP_transferase_dom"/>
</dbReference>